<dbReference type="HOGENOM" id="CLU_001218_1_4_6"/>
<dbReference type="PATRIC" id="fig|216597.6.peg.312"/>
<dbReference type="AlphaFoldDB" id="A0A0H3N9J2"/>
<dbReference type="InterPro" id="IPR031325">
    <property type="entry name" value="RHS_repeat"/>
</dbReference>
<evidence type="ECO:0000259" key="6">
    <source>
        <dbReference type="Pfam" id="PF25799"/>
    </source>
</evidence>
<dbReference type="Gene3D" id="2.180.10.10">
    <property type="entry name" value="RHS repeat-associated core"/>
    <property type="match status" value="1"/>
</dbReference>
<feature type="domain" description="DUF6531" evidence="3">
    <location>
        <begin position="226"/>
        <end position="298"/>
    </location>
</feature>
<dbReference type="InterPro" id="IPR045351">
    <property type="entry name" value="DUF6531"/>
</dbReference>
<keyword evidence="1" id="KW-0677">Repeat</keyword>
<dbReference type="SMR" id="A0A0H3N9J2"/>
<evidence type="ECO:0000313" key="7">
    <source>
        <dbReference type="EMBL" id="CBW16387.1"/>
    </source>
</evidence>
<dbReference type="InterPro" id="IPR008727">
    <property type="entry name" value="PAAR_motif"/>
</dbReference>
<dbReference type="Pfam" id="PF24691">
    <property type="entry name" value="TreTu_C"/>
    <property type="match status" value="1"/>
</dbReference>
<gene>
    <name evidence="7" type="ordered locus">SL1344_0286</name>
</gene>
<dbReference type="Pfam" id="PF25023">
    <property type="entry name" value="TEN_YD-shell"/>
    <property type="match status" value="1"/>
</dbReference>
<keyword evidence="8" id="KW-1185">Reference proteome</keyword>
<dbReference type="NCBIfam" id="TIGR01643">
    <property type="entry name" value="YD_repeat_2x"/>
    <property type="match status" value="3"/>
</dbReference>
<evidence type="ECO:0000259" key="4">
    <source>
        <dbReference type="Pfam" id="PF24691"/>
    </source>
</evidence>
<evidence type="ECO:0000256" key="1">
    <source>
        <dbReference type="ARBA" id="ARBA00022737"/>
    </source>
</evidence>
<dbReference type="PRINTS" id="PR00394">
    <property type="entry name" value="RHSPROTEIN"/>
</dbReference>
<dbReference type="InterPro" id="IPR057925">
    <property type="entry name" value="prePAAR_DddA"/>
</dbReference>
<dbReference type="InterPro" id="IPR022385">
    <property type="entry name" value="Rhs_assc_core"/>
</dbReference>
<dbReference type="Pfam" id="PF20148">
    <property type="entry name" value="DUF6531"/>
    <property type="match status" value="1"/>
</dbReference>
<feature type="domain" description="Double-stranded DNA deaminase toxin A prePAAR motif" evidence="6">
    <location>
        <begin position="3"/>
        <end position="55"/>
    </location>
</feature>
<evidence type="ECO:0000259" key="3">
    <source>
        <dbReference type="Pfam" id="PF20148"/>
    </source>
</evidence>
<dbReference type="InterPro" id="IPR006530">
    <property type="entry name" value="YD"/>
</dbReference>
<evidence type="ECO:0000256" key="2">
    <source>
        <dbReference type="SAM" id="Phobius"/>
    </source>
</evidence>
<dbReference type="Gene3D" id="2.60.200.60">
    <property type="match status" value="1"/>
</dbReference>
<keyword evidence="2" id="KW-1133">Transmembrane helix</keyword>
<dbReference type="Pfam" id="PF05488">
    <property type="entry name" value="PAAR_motif"/>
    <property type="match status" value="1"/>
</dbReference>
<feature type="domain" description="TreTu toxin C-terminal" evidence="4">
    <location>
        <begin position="1089"/>
        <end position="1186"/>
    </location>
</feature>
<dbReference type="Pfam" id="PF05593">
    <property type="entry name" value="RHS_repeat"/>
    <property type="match status" value="2"/>
</dbReference>
<feature type="transmembrane region" description="Helical" evidence="2">
    <location>
        <begin position="20"/>
        <end position="53"/>
    </location>
</feature>
<dbReference type="CDD" id="cd14742">
    <property type="entry name" value="PAAR_RHS"/>
    <property type="match status" value="1"/>
</dbReference>
<organism evidence="7 8">
    <name type="scientific">Salmonella typhimurium (strain SL1344)</name>
    <dbReference type="NCBI Taxonomy" id="216597"/>
    <lineage>
        <taxon>Bacteria</taxon>
        <taxon>Pseudomonadati</taxon>
        <taxon>Pseudomonadota</taxon>
        <taxon>Gammaproteobacteria</taxon>
        <taxon>Enterobacterales</taxon>
        <taxon>Enterobacteriaceae</taxon>
        <taxon>Salmonella</taxon>
    </lineage>
</organism>
<feature type="domain" description="Teneurin-like YD-shell" evidence="5">
    <location>
        <begin position="818"/>
        <end position="1061"/>
    </location>
</feature>
<dbReference type="KEGG" id="sey:SL1344_0286"/>
<name>A0A0H3N9J2_SALTS</name>
<dbReference type="PANTHER" id="PTHR32305:SF15">
    <property type="entry name" value="PROTEIN RHSA-RELATED"/>
    <property type="match status" value="1"/>
</dbReference>
<evidence type="ECO:0000259" key="5">
    <source>
        <dbReference type="Pfam" id="PF25023"/>
    </source>
</evidence>
<dbReference type="NCBIfam" id="TIGR03696">
    <property type="entry name" value="Rhs_assc_core"/>
    <property type="match status" value="1"/>
</dbReference>
<keyword evidence="2" id="KW-0812">Transmembrane</keyword>
<evidence type="ECO:0000313" key="8">
    <source>
        <dbReference type="Proteomes" id="UP000008962"/>
    </source>
</evidence>
<dbReference type="InterPro" id="IPR050708">
    <property type="entry name" value="T6SS_VgrG/RHS"/>
</dbReference>
<sequence>MTMYEAARVDDPIYHTSALAGFLIGAIIGIAIIALAAFAFFSCGFLAGLILGFMADQIASGVLQLGEAIGRSIHHTAGKILTGSENVSTNSRPAARAVLSTVKCDNHIAEKRIAQGSENIYINSQPAARKDDHTECDAVIEDGSPNVFLGGGTQTVLEISSEIPDWLRKVVDVLFVVASLLGGLAGAWRQAAKLGTKFGTKCAAKFIGGELVGMAVGEAISGLFSNPVDVTTGQKILLPETDFTLPGRLPVTCSRFYASHLETVGLLGRGWRLNWETSLRDDDEHITLTGVQGRELRYPKTMLTPGHQIFDPEEQLYLSRLHDGRYVLHYTDRSYYVFGDFDSDGMAYLLFMETPHRQRIVFGHEGGRLVRIASSSGHHLLLHRTQTPAGERLSRIELVQGGTRGNLVEYRYDDNGQLTGVVNRAGTQVRQFAYENGLMTAHSNATGFTCRYRWQELDGAPRVTEHDTSDGEHYRFDYDFAAGTTTVTGRQGETWQWWYDRETYITAHRTPGGGMYRFTYNEDHFPVNIELPGGRTVAYEYDIQNRVVKTTDPEGRVTQTQWNGEFDEITRTALDDDAVWKTQYNAHGQPVQETDPEGRVTQYAYDEQGQMCSRTDAAGGTQGGVRRETQQRDALGRLLRTENEHGQRTFSYNRLDQITAVTLTPTEAGQQQHRMQADTVRFEYDRSGWLTAEHAGNGSICYQRDALGNPTDITLPDGQHLTHLYYGSGHLLQTALDGLTVSEYERDSLHRQIMRTQGQLATYSGYDDDGLLSWQRSLASGSAPVLPGQRPARQGCVTSRDYYWNNHGEVGTIDDGLRGSVVYSYDRSGYLTGRSGQMYDHDRYYYDKAGNLLDNEGQGAVMSNRLPGCGRDRYGYNEWGELTTRRDQQLEWNAQGQLTRVISGNTETHYGYDALGRRTRKATYGRHTGHTARSRTDFVWEGFRLLQENVQQQGWRTYLYDAEQPYTPVASVTGRGESRQVWYYHTDVTGTPQEVTAADGTLVWAGYIRGFGENAADISNSGAYFHQPLRLPGQYFDDETGLHYNLFRYYAPECGRFVSQDPIGLRGGLNLYQYAPNPLKYIDPLGLTATVGRWMGPAEYQQMLDTGTVVQSSTGTTHVAYPADIDAFGKQAKNGAMYVEFDVPEKSLVPTNEGWAKIVGPDSIEGRLAKRKGLPVPEMPTAENITVRGEKINGEVEAKC</sequence>
<proteinExistence type="predicted"/>
<dbReference type="Proteomes" id="UP000008962">
    <property type="component" value="Chromosome"/>
</dbReference>
<protein>
    <submittedName>
        <fullName evidence="7">Rhs-family protein (SPI-6 associated)</fullName>
    </submittedName>
</protein>
<accession>A0A0H3N9J2</accession>
<reference evidence="8" key="1">
    <citation type="journal article" date="2012" name="Proc. Natl. Acad. Sci. U.S.A.">
        <title>The transcriptional landscape and small RNAs of Salmonella enterica serovar Typhimurium.</title>
        <authorList>
            <person name="Kroger C."/>
            <person name="Dillon S.C."/>
            <person name="Cameron A.D."/>
            <person name="Papenfort K."/>
            <person name="Sivasankaran S.K."/>
            <person name="Hokamp K."/>
            <person name="Chao Y."/>
            <person name="Sittka A."/>
            <person name="Hebrard M."/>
            <person name="Handler K."/>
            <person name="Colgan A."/>
            <person name="Leekitcharoenphon P."/>
            <person name="Langridge G.C."/>
            <person name="Lohan A.J."/>
            <person name="Loftus B."/>
            <person name="Lucchini S."/>
            <person name="Ussery D.W."/>
            <person name="Dorman C.J."/>
            <person name="Thomson N.R."/>
            <person name="Vogel J."/>
            <person name="Hinton J.C."/>
        </authorList>
    </citation>
    <scope>NUCLEOTIDE SEQUENCE [LARGE SCALE GENOMIC DNA]</scope>
    <source>
        <strain evidence="8">SL1344</strain>
    </source>
</reference>
<dbReference type="EMBL" id="FQ312003">
    <property type="protein sequence ID" value="CBW16387.1"/>
    <property type="molecule type" value="Genomic_DNA"/>
</dbReference>
<dbReference type="Pfam" id="PF25799">
    <property type="entry name" value="prePAAR_I"/>
    <property type="match status" value="1"/>
</dbReference>
<dbReference type="InterPro" id="IPR057938">
    <property type="entry name" value="TreTu_C"/>
</dbReference>
<dbReference type="InterPro" id="IPR056823">
    <property type="entry name" value="TEN-like_YD-shell"/>
</dbReference>
<dbReference type="PANTHER" id="PTHR32305">
    <property type="match status" value="1"/>
</dbReference>
<keyword evidence="2" id="KW-0472">Membrane</keyword>